<dbReference type="GeneID" id="83065557"/>
<name>A0AAU9AP70_LYSEN</name>
<organism evidence="1 2">
    <name type="scientific">Lysobacter enzymogenes</name>
    <dbReference type="NCBI Taxonomy" id="69"/>
    <lineage>
        <taxon>Bacteria</taxon>
        <taxon>Pseudomonadati</taxon>
        <taxon>Pseudomonadota</taxon>
        <taxon>Gammaproteobacteria</taxon>
        <taxon>Lysobacterales</taxon>
        <taxon>Lysobacteraceae</taxon>
        <taxon>Lysobacter</taxon>
    </lineage>
</organism>
<gene>
    <name evidence="1" type="ORF">LEN_3751</name>
</gene>
<reference evidence="1 2" key="1">
    <citation type="journal article" date="2017" name="DNA Res.">
        <title>Complete genome sequence and expression profile of the commercial lytic enzyme producer Lysobacter enzymogenes M497-1.</title>
        <authorList>
            <person name="Takami H."/>
            <person name="Toyoda A."/>
            <person name="Uchiyama I."/>
            <person name="Itoh T."/>
            <person name="Takaki Y."/>
            <person name="Arai W."/>
            <person name="Nishi S."/>
            <person name="Kawai M."/>
            <person name="Shinya K."/>
            <person name="Ikeda H."/>
        </authorList>
    </citation>
    <scope>NUCLEOTIDE SEQUENCE [LARGE SCALE GENOMIC DNA]</scope>
    <source>
        <strain evidence="1 2">M497-1</strain>
    </source>
</reference>
<evidence type="ECO:0000313" key="1">
    <source>
        <dbReference type="EMBL" id="BAV99238.1"/>
    </source>
</evidence>
<dbReference type="EMBL" id="AP014940">
    <property type="protein sequence ID" value="BAV99238.1"/>
    <property type="molecule type" value="Genomic_DNA"/>
</dbReference>
<dbReference type="Proteomes" id="UP000218824">
    <property type="component" value="Chromosome"/>
</dbReference>
<dbReference type="AlphaFoldDB" id="A0AAU9AP70"/>
<proteinExistence type="predicted"/>
<accession>A0AAU9AP70</accession>
<dbReference type="KEGG" id="lem:LEN_3751"/>
<evidence type="ECO:0000313" key="2">
    <source>
        <dbReference type="Proteomes" id="UP000218824"/>
    </source>
</evidence>
<protein>
    <submittedName>
        <fullName evidence="1">Uncharacterized protein</fullName>
    </submittedName>
</protein>
<sequence length="185" mass="21127">MSRGRIVFEGNPWPEGHAVEAFEWSARVEDGEVWFDLHLASAAYYAEREIDQDEDEPEDDSWKSPSVWGNYHRCTLSSTFWGERGGFRAGPLAQLSAAALDGAEFVVDPVGEEIDDVEDLAFGLYLLGHDSAVEHRIRFLRRGDSERFDILWSGRIALTYVGRYRPDYRFQARIEDVPMPTPRSP</sequence>
<dbReference type="RefSeq" id="WP_096379616.1">
    <property type="nucleotide sequence ID" value="NZ_AP014940.1"/>
</dbReference>